<evidence type="ECO:0000256" key="8">
    <source>
        <dbReference type="ARBA" id="ARBA00030855"/>
    </source>
</evidence>
<evidence type="ECO:0000256" key="4">
    <source>
        <dbReference type="ARBA" id="ARBA00022475"/>
    </source>
</evidence>
<dbReference type="InterPro" id="IPR047135">
    <property type="entry name" value="YsiQ"/>
</dbReference>
<comment type="subcellular location">
    <subcellularLocation>
        <location evidence="1">Cell inner membrane</location>
        <topology evidence="1">Multi-pass membrane protein</topology>
    </subcellularLocation>
</comment>
<feature type="transmembrane region" description="Helical" evidence="9">
    <location>
        <begin position="395"/>
        <end position="416"/>
    </location>
</feature>
<evidence type="ECO:0000256" key="1">
    <source>
        <dbReference type="ARBA" id="ARBA00004429"/>
    </source>
</evidence>
<dbReference type="Proteomes" id="UP000092741">
    <property type="component" value="Chromosome 2"/>
</dbReference>
<keyword evidence="7 9" id="KW-0472">Membrane</keyword>
<evidence type="ECO:0000256" key="5">
    <source>
        <dbReference type="ARBA" id="ARBA00022692"/>
    </source>
</evidence>
<dbReference type="NCBIfam" id="TIGR00797">
    <property type="entry name" value="matE"/>
    <property type="match status" value="1"/>
</dbReference>
<feature type="transmembrane region" description="Helical" evidence="9">
    <location>
        <begin position="246"/>
        <end position="267"/>
    </location>
</feature>
<protein>
    <recommendedName>
        <fullName evidence="2">Multidrug resistance protein NorM</fullName>
    </recommendedName>
    <alternativeName>
        <fullName evidence="8">Na(+)/drug antiporter</fullName>
    </alternativeName>
</protein>
<evidence type="ECO:0000256" key="3">
    <source>
        <dbReference type="ARBA" id="ARBA00022448"/>
    </source>
</evidence>
<dbReference type="RefSeq" id="WP_020334857.1">
    <property type="nucleotide sequence ID" value="NZ_ATFJ01000032.1"/>
</dbReference>
<dbReference type="InterPro" id="IPR048279">
    <property type="entry name" value="MdtK-like"/>
</dbReference>
<dbReference type="GO" id="GO:0015297">
    <property type="term" value="F:antiporter activity"/>
    <property type="evidence" value="ECO:0007669"/>
    <property type="project" value="InterPro"/>
</dbReference>
<dbReference type="GO" id="GO:0042910">
    <property type="term" value="F:xenobiotic transmembrane transporter activity"/>
    <property type="evidence" value="ECO:0007669"/>
    <property type="project" value="InterPro"/>
</dbReference>
<dbReference type="Pfam" id="PF01554">
    <property type="entry name" value="MatE"/>
    <property type="match status" value="2"/>
</dbReference>
<name>A0AAN1CX39_VIBNA</name>
<feature type="transmembrane region" description="Helical" evidence="9">
    <location>
        <begin position="93"/>
        <end position="114"/>
    </location>
</feature>
<dbReference type="KEGG" id="vna:PN96_20465"/>
<evidence type="ECO:0000313" key="11">
    <source>
        <dbReference type="Proteomes" id="UP000092741"/>
    </source>
</evidence>
<feature type="transmembrane region" description="Helical" evidence="9">
    <location>
        <begin position="59"/>
        <end position="81"/>
    </location>
</feature>
<dbReference type="CDD" id="cd13134">
    <property type="entry name" value="MATE_like_8"/>
    <property type="match status" value="1"/>
</dbReference>
<feature type="transmembrane region" description="Helical" evidence="9">
    <location>
        <begin position="12"/>
        <end position="39"/>
    </location>
</feature>
<keyword evidence="11" id="KW-1185">Reference proteome</keyword>
<dbReference type="GeneID" id="70915216"/>
<feature type="transmembrane region" description="Helical" evidence="9">
    <location>
        <begin position="320"/>
        <end position="341"/>
    </location>
</feature>
<keyword evidence="5 9" id="KW-0812">Transmembrane</keyword>
<evidence type="ECO:0000256" key="6">
    <source>
        <dbReference type="ARBA" id="ARBA00022989"/>
    </source>
</evidence>
<gene>
    <name evidence="10" type="ORF">BA890_15965</name>
</gene>
<dbReference type="PIRSF" id="PIRSF006603">
    <property type="entry name" value="DinF"/>
    <property type="match status" value="1"/>
</dbReference>
<dbReference type="PANTHER" id="PTHR42925:SF2">
    <property type="entry name" value="NA+ DRIVEN MULTIDRUG EFFLUX PUMP"/>
    <property type="match status" value="1"/>
</dbReference>
<accession>A0AAN1CX39</accession>
<evidence type="ECO:0000256" key="2">
    <source>
        <dbReference type="ARBA" id="ARBA00013489"/>
    </source>
</evidence>
<feature type="transmembrane region" description="Helical" evidence="9">
    <location>
        <begin position="134"/>
        <end position="152"/>
    </location>
</feature>
<dbReference type="PANTHER" id="PTHR42925">
    <property type="entry name" value="MULTIDRUG AND TOXIN EFFLUX PROTEIN MATE FAMILY"/>
    <property type="match status" value="1"/>
</dbReference>
<evidence type="ECO:0000313" key="10">
    <source>
        <dbReference type="EMBL" id="ANQ14254.1"/>
    </source>
</evidence>
<dbReference type="InterPro" id="IPR002528">
    <property type="entry name" value="MATE_fam"/>
</dbReference>
<reference evidence="10 11" key="1">
    <citation type="submission" date="2016-07" db="EMBL/GenBank/DDBJ databases">
        <title>Developing Vibrio natriegens as a novel, fast-growing host for biotechnology.</title>
        <authorList>
            <person name="Weinstock M.T."/>
            <person name="Hesek E.D."/>
            <person name="Wilson C.M."/>
            <person name="Gibson D.G."/>
        </authorList>
    </citation>
    <scope>NUCLEOTIDE SEQUENCE [LARGE SCALE GENOMIC DNA]</scope>
    <source>
        <strain evidence="10 11">ATCC 14048</strain>
    </source>
</reference>
<proteinExistence type="predicted"/>
<keyword evidence="6 9" id="KW-1133">Transmembrane helix</keyword>
<evidence type="ECO:0000256" key="9">
    <source>
        <dbReference type="SAM" id="Phobius"/>
    </source>
</evidence>
<feature type="transmembrane region" description="Helical" evidence="9">
    <location>
        <begin position="164"/>
        <end position="187"/>
    </location>
</feature>
<sequence>MLLTSEYINKAFWKRLISIALPVSLQSTLFALLGVVDIFMVSQLGESATAAVGVGNRIFFFNLAVLLGLCGAVTVLSSQYYGSGNIDGIRRTLAQSWFISIVVTVPFIIIYLVFDHEIVSFMSEDAEYVNYARDYLVVTGISLIGTAILVPIESVLRSVGQAKLATHVSILAIIVNIILNAVLIFGLLGFPQWGVFGAAVGTLISRFFQAAVMVYFFRKRYSHYLPTKFDWAQGALKPYRKKYFKISLPMLVHDSLWTGGLIVYSILYGQLGVSELAIISFLSPIEGVLISAFMGFAVAASVLLGNDIGSRQFDRVEKTAWWYVLTSSGLAIILFMLMWMWMCSPWIYGLLEFTPLSNKEMALNVCLVMALGMIFRVFNMVGIGGVLKSGADIRYSIFIDTFGQWAIGIPLTYYTGMVLGLPLHYVLMSLIVEELVKGLLTTHRIQSKRWINNMADDEDMVTA</sequence>
<dbReference type="GO" id="GO:0005886">
    <property type="term" value="C:plasma membrane"/>
    <property type="evidence" value="ECO:0007669"/>
    <property type="project" value="UniProtKB-SubCell"/>
</dbReference>
<evidence type="ECO:0000256" key="7">
    <source>
        <dbReference type="ARBA" id="ARBA00023136"/>
    </source>
</evidence>
<feature type="transmembrane region" description="Helical" evidence="9">
    <location>
        <begin position="287"/>
        <end position="308"/>
    </location>
</feature>
<organism evidence="10 11">
    <name type="scientific">Vibrio natriegens NBRC 15636 = ATCC 14048 = DSM 759</name>
    <dbReference type="NCBI Taxonomy" id="1219067"/>
    <lineage>
        <taxon>Bacteria</taxon>
        <taxon>Pseudomonadati</taxon>
        <taxon>Pseudomonadota</taxon>
        <taxon>Gammaproteobacteria</taxon>
        <taxon>Vibrionales</taxon>
        <taxon>Vibrionaceae</taxon>
        <taxon>Vibrio</taxon>
    </lineage>
</organism>
<feature type="transmembrane region" description="Helical" evidence="9">
    <location>
        <begin position="361"/>
        <end position="383"/>
    </location>
</feature>
<feature type="transmembrane region" description="Helical" evidence="9">
    <location>
        <begin position="193"/>
        <end position="217"/>
    </location>
</feature>
<keyword evidence="4" id="KW-1003">Cell membrane</keyword>
<dbReference type="EMBL" id="CP016346">
    <property type="protein sequence ID" value="ANQ14254.1"/>
    <property type="molecule type" value="Genomic_DNA"/>
</dbReference>
<keyword evidence="3" id="KW-0813">Transport</keyword>
<dbReference type="AlphaFoldDB" id="A0AAN1CX39"/>